<dbReference type="EMBL" id="JACJMO010000013">
    <property type="protein sequence ID" value="MBM6857880.1"/>
    <property type="molecule type" value="Genomic_DNA"/>
</dbReference>
<evidence type="ECO:0000256" key="1">
    <source>
        <dbReference type="SAM" id="Phobius"/>
    </source>
</evidence>
<keyword evidence="3" id="KW-1185">Reference proteome</keyword>
<keyword evidence="1" id="KW-1133">Transmembrane helix</keyword>
<accession>A0AA41DCB7</accession>
<evidence type="ECO:0000313" key="2">
    <source>
        <dbReference type="EMBL" id="MBM6857880.1"/>
    </source>
</evidence>
<evidence type="ECO:0000313" key="3">
    <source>
        <dbReference type="Proteomes" id="UP000698924"/>
    </source>
</evidence>
<dbReference type="Proteomes" id="UP000698924">
    <property type="component" value="Unassembled WGS sequence"/>
</dbReference>
<dbReference type="AlphaFoldDB" id="A0AA41DCB7"/>
<proteinExistence type="predicted"/>
<keyword evidence="1" id="KW-0472">Membrane</keyword>
<feature type="transmembrane region" description="Helical" evidence="1">
    <location>
        <begin position="192"/>
        <end position="217"/>
    </location>
</feature>
<gene>
    <name evidence="2" type="ORF">H6D15_09770</name>
</gene>
<reference evidence="2 3" key="1">
    <citation type="journal article" date="2021" name="Sci. Rep.">
        <title>The distribution of antibiotic resistance genes in chicken gut microbiota commensals.</title>
        <authorList>
            <person name="Juricova H."/>
            <person name="Matiasovicova J."/>
            <person name="Kubasova T."/>
            <person name="Cejkova D."/>
            <person name="Rychlik I."/>
        </authorList>
    </citation>
    <scope>NUCLEOTIDE SEQUENCE [LARGE SCALE GENOMIC DNA]</scope>
    <source>
        <strain evidence="2 3">An421</strain>
    </source>
</reference>
<dbReference type="RefSeq" id="WP_075318507.1">
    <property type="nucleotide sequence ID" value="NZ_JAAZTS010000013.1"/>
</dbReference>
<sequence length="225" mass="25674">MKILNLLIVVSLSLIQFSCQNNSYNELAEDIEKAPLVEVEEVCLQDSTSFFRLQKFLADNDLKTKSLSELSFDMESTKEFHIKGTDINFYLVPENSYDISKSMNYSSCYIVQEKQIVGFLIKENFAENGIKEITYYDLNHNPIIQIIMNNEKKKIQTKSFSMQKRIVTRSESFSDKGDCVAKCIDSVYTDNGWMSVILFCATAYCPSIVAGVALWCLETCNEIMG</sequence>
<comment type="caution">
    <text evidence="2">The sequence shown here is derived from an EMBL/GenBank/DDBJ whole genome shotgun (WGS) entry which is preliminary data.</text>
</comment>
<keyword evidence="1" id="KW-0812">Transmembrane</keyword>
<name>A0AA41DCB7_9BACT</name>
<protein>
    <submittedName>
        <fullName evidence="2">Uncharacterized protein</fullName>
    </submittedName>
</protein>
<organism evidence="2 3">
    <name type="scientific">Caecibacteroides pullorum</name>
    <dbReference type="NCBI Taxonomy" id="2725562"/>
    <lineage>
        <taxon>Bacteria</taxon>
        <taxon>Pseudomonadati</taxon>
        <taxon>Bacteroidota</taxon>
        <taxon>Bacteroidia</taxon>
        <taxon>Bacteroidales</taxon>
        <taxon>Bacteroidaceae</taxon>
        <taxon>Caecibacteroides</taxon>
    </lineage>
</organism>